<dbReference type="Pfam" id="PF13561">
    <property type="entry name" value="adh_short_C2"/>
    <property type="match status" value="1"/>
</dbReference>
<dbReference type="AlphaFoldDB" id="A0A090F1L2"/>
<evidence type="ECO:0000313" key="6">
    <source>
        <dbReference type="Proteomes" id="UP000045285"/>
    </source>
</evidence>
<reference evidence="4" key="1">
    <citation type="submission" date="2014-08" db="EMBL/GenBank/DDBJ databases">
        <title>DNA barcoding of Bradysia (Diptera: Sciaridae) for detection of the immature stages on agricultural crops.</title>
        <authorList>
            <person name="Shin S."/>
            <person name="Jung S."/>
            <person name="Heller K."/>
            <person name="Menzel F."/>
            <person name="Hong T.-K."/>
            <person name="Lee H."/>
            <person name="Lee S."/>
        </authorList>
    </citation>
    <scope>NUCLEOTIDE SEQUENCE</scope>
</reference>
<reference evidence="6" key="3">
    <citation type="submission" date="2014-08" db="EMBL/GenBank/DDBJ databases">
        <authorList>
            <person name="Moulin L."/>
        </authorList>
    </citation>
    <scope>NUCLEOTIDE SEQUENCE [LARGE SCALE GENOMIC DNA]</scope>
</reference>
<dbReference type="PROSITE" id="PS00061">
    <property type="entry name" value="ADH_SHORT"/>
    <property type="match status" value="1"/>
</dbReference>
<evidence type="ECO:0000313" key="8">
    <source>
        <dbReference type="Proteomes" id="UP000182888"/>
    </source>
</evidence>
<dbReference type="PRINTS" id="PR00081">
    <property type="entry name" value="GDHRDH"/>
</dbReference>
<dbReference type="InterPro" id="IPR002347">
    <property type="entry name" value="SDR_fam"/>
</dbReference>
<keyword evidence="6" id="KW-1185">Reference proteome</keyword>
<dbReference type="GO" id="GO:0016616">
    <property type="term" value="F:oxidoreductase activity, acting on the CH-OH group of donors, NAD or NADP as acceptor"/>
    <property type="evidence" value="ECO:0007669"/>
    <property type="project" value="TreeGrafter"/>
</dbReference>
<accession>A0A090F1L2</accession>
<reference evidence="8" key="4">
    <citation type="submission" date="2014-08" db="EMBL/GenBank/DDBJ databases">
        <authorList>
            <person name="Edwards T."/>
        </authorList>
    </citation>
    <scope>NUCLEOTIDE SEQUENCE [LARGE SCALE GENOMIC DNA]</scope>
</reference>
<dbReference type="EMBL" id="CCMZ01000006">
    <property type="protein sequence ID" value="CDX13206.1"/>
    <property type="molecule type" value="Genomic_DNA"/>
</dbReference>
<evidence type="ECO:0008006" key="9">
    <source>
        <dbReference type="Google" id="ProtNLM"/>
    </source>
</evidence>
<organism evidence="3 6">
    <name type="scientific">Mesorhizobium plurifarium</name>
    <dbReference type="NCBI Taxonomy" id="69974"/>
    <lineage>
        <taxon>Bacteria</taxon>
        <taxon>Pseudomonadati</taxon>
        <taxon>Pseudomonadota</taxon>
        <taxon>Alphaproteobacteria</taxon>
        <taxon>Hyphomicrobiales</taxon>
        <taxon>Phyllobacteriaceae</taxon>
        <taxon>Mesorhizobium</taxon>
    </lineage>
</organism>
<dbReference type="EMBL" id="CCNE01000016">
    <property type="protein sequence ID" value="CDX56562.1"/>
    <property type="molecule type" value="Genomic_DNA"/>
</dbReference>
<protein>
    <recommendedName>
        <fullName evidence="9">3-ketoacyl-ACP reductase</fullName>
    </recommendedName>
</protein>
<gene>
    <name evidence="4" type="ORF">MPL1032_130264</name>
    <name evidence="3" type="ORF">MPL3356_140099</name>
    <name evidence="5" type="ORF">MPL3365_230297</name>
</gene>
<dbReference type="NCBIfam" id="NF009386">
    <property type="entry name" value="PRK12745.1"/>
    <property type="match status" value="1"/>
</dbReference>
<evidence type="ECO:0000313" key="7">
    <source>
        <dbReference type="Proteomes" id="UP000046122"/>
    </source>
</evidence>
<dbReference type="EMBL" id="CCND01000005">
    <property type="protein sequence ID" value="CDX51355.1"/>
    <property type="molecule type" value="Genomic_DNA"/>
</dbReference>
<dbReference type="PANTHER" id="PTHR42760">
    <property type="entry name" value="SHORT-CHAIN DEHYDROGENASES/REDUCTASES FAMILY MEMBER"/>
    <property type="match status" value="1"/>
</dbReference>
<evidence type="ECO:0000256" key="2">
    <source>
        <dbReference type="ARBA" id="ARBA00023002"/>
    </source>
</evidence>
<evidence type="ECO:0000313" key="3">
    <source>
        <dbReference type="EMBL" id="CDX13206.1"/>
    </source>
</evidence>
<comment type="similarity">
    <text evidence="1">Belongs to the short-chain dehydrogenases/reductases (SDR) family.</text>
</comment>
<dbReference type="InterPro" id="IPR020904">
    <property type="entry name" value="Sc_DH/Rdtase_CS"/>
</dbReference>
<dbReference type="Proteomes" id="UP000182888">
    <property type="component" value="Unassembled WGS sequence"/>
</dbReference>
<evidence type="ECO:0000313" key="4">
    <source>
        <dbReference type="EMBL" id="CDX51355.1"/>
    </source>
</evidence>
<reference evidence="3 7" key="2">
    <citation type="submission" date="2014-08" db="EMBL/GenBank/DDBJ databases">
        <authorList>
            <person name="Moulin Lionel"/>
        </authorList>
    </citation>
    <scope>NUCLEOTIDE SEQUENCE [LARGE SCALE GENOMIC DNA]</scope>
</reference>
<sequence>MTAGSRHAAFVTGSSRGIGLAAALELARRGFGVALNGPADDEELKSAEAAVAALGVPVARVAGDVADLGGHESMLDAAEAVIGPLSTLINNAGVSVISRGDPLDVTEESYDRCQAINTKAQFFLSQRWARRLLARKRDDGRFYSLINVSSSNATAVAEPRAEYCVSKAGSAMVSQVFAVRLGRENIAVYDIRPGLIETAMTRAVSETYQRRIDDEGLTLIRRLGKPEDVGRVMATLATGELPYTTGHVIAVDAGMLVPRF</sequence>
<evidence type="ECO:0000313" key="5">
    <source>
        <dbReference type="EMBL" id="CDX56562.1"/>
    </source>
</evidence>
<dbReference type="Proteomes" id="UP000046122">
    <property type="component" value="Unassembled WGS sequence"/>
</dbReference>
<proteinExistence type="inferred from homology"/>
<dbReference type="InterPro" id="IPR036291">
    <property type="entry name" value="NAD(P)-bd_dom_sf"/>
</dbReference>
<dbReference type="PANTHER" id="PTHR42760:SF133">
    <property type="entry name" value="3-OXOACYL-[ACYL-CARRIER-PROTEIN] REDUCTASE"/>
    <property type="match status" value="1"/>
</dbReference>
<dbReference type="Gene3D" id="3.40.50.720">
    <property type="entry name" value="NAD(P)-binding Rossmann-like Domain"/>
    <property type="match status" value="1"/>
</dbReference>
<evidence type="ECO:0000256" key="1">
    <source>
        <dbReference type="ARBA" id="ARBA00006484"/>
    </source>
</evidence>
<dbReference type="SUPFAM" id="SSF51735">
    <property type="entry name" value="NAD(P)-binding Rossmann-fold domains"/>
    <property type="match status" value="1"/>
</dbReference>
<name>A0A090F1L2_MESPL</name>
<dbReference type="Proteomes" id="UP000045285">
    <property type="component" value="Unassembled WGS sequence"/>
</dbReference>
<keyword evidence="2" id="KW-0560">Oxidoreductase</keyword>